<evidence type="ECO:0000313" key="3">
    <source>
        <dbReference type="Proteomes" id="UP000705230"/>
    </source>
</evidence>
<dbReference type="EMBL" id="JADHSG010000001">
    <property type="protein sequence ID" value="MBL6902787.1"/>
    <property type="molecule type" value="Genomic_DNA"/>
</dbReference>
<keyword evidence="1" id="KW-0472">Membrane</keyword>
<keyword evidence="1" id="KW-1133">Transmembrane helix</keyword>
<dbReference type="Proteomes" id="UP000705230">
    <property type="component" value="Unassembled WGS sequence"/>
</dbReference>
<gene>
    <name evidence="2" type="ORF">ISR29_01115</name>
</gene>
<proteinExistence type="predicted"/>
<evidence type="ECO:0000313" key="2">
    <source>
        <dbReference type="EMBL" id="MBL6902787.1"/>
    </source>
</evidence>
<keyword evidence="1" id="KW-0812">Transmembrane</keyword>
<accession>A0A937M010</accession>
<feature type="transmembrane region" description="Helical" evidence="1">
    <location>
        <begin position="6"/>
        <end position="21"/>
    </location>
</feature>
<protein>
    <submittedName>
        <fullName evidence="2">Uncharacterized protein</fullName>
    </submittedName>
</protein>
<sequence>MEIDIYQMLSIVCITVLIALLRDHTTQKKRIDLLTEEVEALNEKVK</sequence>
<name>A0A937M010_9GAMM</name>
<dbReference type="AlphaFoldDB" id="A0A937M010"/>
<organism evidence="2 3">
    <name type="scientific">SAR86 cluster bacterium</name>
    <dbReference type="NCBI Taxonomy" id="2030880"/>
    <lineage>
        <taxon>Bacteria</taxon>
        <taxon>Pseudomonadati</taxon>
        <taxon>Pseudomonadota</taxon>
        <taxon>Gammaproteobacteria</taxon>
        <taxon>SAR86 cluster</taxon>
    </lineage>
</organism>
<comment type="caution">
    <text evidence="2">The sequence shown here is derived from an EMBL/GenBank/DDBJ whole genome shotgun (WGS) entry which is preliminary data.</text>
</comment>
<evidence type="ECO:0000256" key="1">
    <source>
        <dbReference type="SAM" id="Phobius"/>
    </source>
</evidence>
<reference evidence="2" key="1">
    <citation type="submission" date="2020-10" db="EMBL/GenBank/DDBJ databases">
        <title>Microbiome of the Black Sea water column analyzed by genome centric metagenomics.</title>
        <authorList>
            <person name="Cabello-Yeves P.J."/>
            <person name="Callieri C."/>
            <person name="Picazo A."/>
            <person name="Mehrshad M."/>
            <person name="Haro-Moreno J.M."/>
            <person name="Roda-Garcia J."/>
            <person name="Dzembekova N."/>
            <person name="Slabakova V."/>
            <person name="Slabakova N."/>
            <person name="Moncheva S."/>
            <person name="Rodriguez-Valera F."/>
        </authorList>
    </citation>
    <scope>NUCLEOTIDE SEQUENCE</scope>
    <source>
        <strain evidence="2">BS30m-G43</strain>
    </source>
</reference>